<dbReference type="SUPFAM" id="SSF51161">
    <property type="entry name" value="Trimeric LpxA-like enzymes"/>
    <property type="match status" value="1"/>
</dbReference>
<dbReference type="EMBL" id="VSSQ01000109">
    <property type="protein sequence ID" value="MPL77676.1"/>
    <property type="molecule type" value="Genomic_DNA"/>
</dbReference>
<dbReference type="AlphaFoldDB" id="A0A644UF88"/>
<accession>A0A644UF88</accession>
<organism evidence="2">
    <name type="scientific">bioreactor metagenome</name>
    <dbReference type="NCBI Taxonomy" id="1076179"/>
    <lineage>
        <taxon>unclassified sequences</taxon>
        <taxon>metagenomes</taxon>
        <taxon>ecological metagenomes</taxon>
    </lineage>
</organism>
<evidence type="ECO:0000256" key="1">
    <source>
        <dbReference type="SAM" id="MobiDB-lite"/>
    </source>
</evidence>
<evidence type="ECO:0008006" key="3">
    <source>
        <dbReference type="Google" id="ProtNLM"/>
    </source>
</evidence>
<reference evidence="2" key="1">
    <citation type="submission" date="2019-08" db="EMBL/GenBank/DDBJ databases">
        <authorList>
            <person name="Kucharzyk K."/>
            <person name="Murdoch R.W."/>
            <person name="Higgins S."/>
            <person name="Loffler F."/>
        </authorList>
    </citation>
    <scope>NUCLEOTIDE SEQUENCE</scope>
</reference>
<sequence length="353" mass="38384">MAEDKKRIIIAESMPGEEETFLKLPDLTPEEEAALDRSSSDEEKEGPEPLFSEVEPDAAVPPALNLAEVDEDTASILLSSSDLFKTCYLPDKTELQERNLKTKHDILVGDHCDIGYGLYGDDIVISELSVMHGDIVAEGDLRIDNFCEVHGTVLCNGDAYLGEGVKIHGKLSVGGNLDIGDNVVIDKEFKAYGDIAIRNPMPVVLYLLLYVMTMLHLEGEEAAKKHVESLISEANAAPLVLPPRTTMDLRYFSVPTPMDVGSNCRLHGNIRAQSVKIRKDTTLFGSVQASQRVKLGPRTAIHGDVAAQNIRVERGADVLGDVAGKTVWLHEDARVSGVIKATDGLTIGRTEGK</sequence>
<dbReference type="InterPro" id="IPR007607">
    <property type="entry name" value="BacA/B"/>
</dbReference>
<comment type="caution">
    <text evidence="2">The sequence shown here is derived from an EMBL/GenBank/DDBJ whole genome shotgun (WGS) entry which is preliminary data.</text>
</comment>
<evidence type="ECO:0000313" key="2">
    <source>
        <dbReference type="EMBL" id="MPL77676.1"/>
    </source>
</evidence>
<dbReference type="Gene3D" id="2.160.10.10">
    <property type="entry name" value="Hexapeptide repeat proteins"/>
    <property type="match status" value="1"/>
</dbReference>
<proteinExistence type="predicted"/>
<dbReference type="Pfam" id="PF04519">
    <property type="entry name" value="Bactofilin"/>
    <property type="match status" value="1"/>
</dbReference>
<gene>
    <name evidence="2" type="ORF">SDC9_23533</name>
</gene>
<name>A0A644UF88_9ZZZZ</name>
<dbReference type="InterPro" id="IPR011004">
    <property type="entry name" value="Trimer_LpxA-like_sf"/>
</dbReference>
<protein>
    <recommendedName>
        <fullName evidence="3">Acyltransferase</fullName>
    </recommendedName>
</protein>
<feature type="region of interest" description="Disordered" evidence="1">
    <location>
        <begin position="19"/>
        <end position="57"/>
    </location>
</feature>